<feature type="binding site" evidence="7">
    <location>
        <position position="143"/>
    </location>
    <ligand>
        <name>a 1,2-diacyl-sn-glycero-3-phospho-(1'-sn-glycerol)</name>
        <dbReference type="ChEBI" id="CHEBI:64716"/>
    </ligand>
</feature>
<dbReference type="PANTHER" id="PTHR30589">
    <property type="entry name" value="PROLIPOPROTEIN DIACYLGLYCERYL TRANSFERASE"/>
    <property type="match status" value="1"/>
</dbReference>
<keyword evidence="3 7" id="KW-0808">Transferase</keyword>
<dbReference type="EC" id="2.5.1.145" evidence="7"/>
<accession>A0A8J2XND8</accession>
<reference evidence="9" key="1">
    <citation type="journal article" date="2019" name="Int. J. Syst. Evol. Microbiol.">
        <title>The Global Catalogue of Microorganisms (GCM) 10K type strain sequencing project: providing services to taxonomists for standard genome sequencing and annotation.</title>
        <authorList>
            <consortium name="The Broad Institute Genomics Platform"/>
            <consortium name="The Broad Institute Genome Sequencing Center for Infectious Disease"/>
            <person name="Wu L."/>
            <person name="Ma J."/>
        </authorList>
    </citation>
    <scope>NUCLEOTIDE SEQUENCE [LARGE SCALE GENOMIC DNA]</scope>
    <source>
        <strain evidence="9">CGMCC 1.10130</strain>
    </source>
</reference>
<evidence type="ECO:0000256" key="1">
    <source>
        <dbReference type="ARBA" id="ARBA00007150"/>
    </source>
</evidence>
<keyword evidence="2 7" id="KW-1003">Cell membrane</keyword>
<dbReference type="UniPathway" id="UPA00664"/>
<evidence type="ECO:0000313" key="8">
    <source>
        <dbReference type="EMBL" id="GGA71140.1"/>
    </source>
</evidence>
<feature type="transmembrane region" description="Helical" evidence="7">
    <location>
        <begin position="203"/>
        <end position="221"/>
    </location>
</feature>
<keyword evidence="4 7" id="KW-0812">Transmembrane</keyword>
<protein>
    <recommendedName>
        <fullName evidence="7">Phosphatidylglycerol--prolipoprotein diacylglyceryl transferase</fullName>
        <ecNumber evidence="7">2.5.1.145</ecNumber>
    </recommendedName>
</protein>
<feature type="transmembrane region" description="Helical" evidence="7">
    <location>
        <begin position="241"/>
        <end position="260"/>
    </location>
</feature>
<comment type="subcellular location">
    <subcellularLocation>
        <location evidence="7">Cell membrane</location>
        <topology evidence="7">Multi-pass membrane protein</topology>
    </subcellularLocation>
</comment>
<dbReference type="RefSeq" id="WP_087504953.1">
    <property type="nucleotide sequence ID" value="NZ_BMDX01000004.1"/>
</dbReference>
<dbReference type="OrthoDB" id="871140at2"/>
<evidence type="ECO:0000256" key="4">
    <source>
        <dbReference type="ARBA" id="ARBA00022692"/>
    </source>
</evidence>
<dbReference type="NCBIfam" id="TIGR00544">
    <property type="entry name" value="lgt"/>
    <property type="match status" value="1"/>
</dbReference>
<evidence type="ECO:0000256" key="7">
    <source>
        <dbReference type="HAMAP-Rule" id="MF_01147"/>
    </source>
</evidence>
<feature type="transmembrane region" description="Helical" evidence="7">
    <location>
        <begin position="179"/>
        <end position="196"/>
    </location>
</feature>
<dbReference type="Proteomes" id="UP000619743">
    <property type="component" value="Unassembled WGS sequence"/>
</dbReference>
<evidence type="ECO:0000256" key="2">
    <source>
        <dbReference type="ARBA" id="ARBA00022475"/>
    </source>
</evidence>
<proteinExistence type="inferred from homology"/>
<evidence type="ECO:0000256" key="3">
    <source>
        <dbReference type="ARBA" id="ARBA00022679"/>
    </source>
</evidence>
<dbReference type="InterPro" id="IPR001640">
    <property type="entry name" value="Lgt"/>
</dbReference>
<comment type="catalytic activity">
    <reaction evidence="7">
        <text>L-cysteinyl-[prolipoprotein] + a 1,2-diacyl-sn-glycero-3-phospho-(1'-sn-glycerol) = an S-1,2-diacyl-sn-glyceryl-L-cysteinyl-[prolipoprotein] + sn-glycerol 1-phosphate + H(+)</text>
        <dbReference type="Rhea" id="RHEA:56712"/>
        <dbReference type="Rhea" id="RHEA-COMP:14679"/>
        <dbReference type="Rhea" id="RHEA-COMP:14680"/>
        <dbReference type="ChEBI" id="CHEBI:15378"/>
        <dbReference type="ChEBI" id="CHEBI:29950"/>
        <dbReference type="ChEBI" id="CHEBI:57685"/>
        <dbReference type="ChEBI" id="CHEBI:64716"/>
        <dbReference type="ChEBI" id="CHEBI:140658"/>
        <dbReference type="EC" id="2.5.1.145"/>
    </reaction>
</comment>
<name>A0A8J2XND8_9GAMM</name>
<comment type="function">
    <text evidence="7">Catalyzes the transfer of the diacylglyceryl group from phosphatidylglycerol to the sulfhydryl group of the N-terminal cysteine of a prolipoprotein, the first step in the formation of mature lipoproteins.</text>
</comment>
<feature type="transmembrane region" description="Helical" evidence="7">
    <location>
        <begin position="100"/>
        <end position="117"/>
    </location>
</feature>
<dbReference type="GO" id="GO:0042158">
    <property type="term" value="P:lipoprotein biosynthetic process"/>
    <property type="evidence" value="ECO:0007669"/>
    <property type="project" value="UniProtKB-UniRule"/>
</dbReference>
<gene>
    <name evidence="7 8" type="primary">lgt</name>
    <name evidence="8" type="ORF">GCM10011369_11110</name>
</gene>
<dbReference type="PROSITE" id="PS01311">
    <property type="entry name" value="LGT"/>
    <property type="match status" value="1"/>
</dbReference>
<sequence>MLTALISFPQIDPILFELGPLKIRWYGLMYLIGFVAAMWLGNRMARKPNSGWTEQQVSDLLFYGFLGVILGGRCGYVLFYQFSQFVADPIYLFRIWEGGMSFHGGVLGVMAGMAFFARKYHKSYLSVGDFICPLLPIGLGAGRIGNFINGELWGRQTDLPWAMVFPTDPLGLPRHPSQLYEFALEGLVLFMMLWWFGRKPRPAGTIAGLFLLGYGSFRFAVEFAREPDAHLGLLQLGMSMGQWLCVPMIIGGAALLINGYRNTGTEVSRGKKA</sequence>
<evidence type="ECO:0000256" key="5">
    <source>
        <dbReference type="ARBA" id="ARBA00022989"/>
    </source>
</evidence>
<keyword evidence="5 7" id="KW-1133">Transmembrane helix</keyword>
<feature type="transmembrane region" description="Helical" evidence="7">
    <location>
        <begin position="23"/>
        <end position="40"/>
    </location>
</feature>
<dbReference type="GO" id="GO:0008961">
    <property type="term" value="F:phosphatidylglycerol-prolipoprotein diacylglyceryl transferase activity"/>
    <property type="evidence" value="ECO:0007669"/>
    <property type="project" value="UniProtKB-UniRule"/>
</dbReference>
<dbReference type="AlphaFoldDB" id="A0A8J2XND8"/>
<dbReference type="GO" id="GO:0005886">
    <property type="term" value="C:plasma membrane"/>
    <property type="evidence" value="ECO:0007669"/>
    <property type="project" value="UniProtKB-SubCell"/>
</dbReference>
<organism evidence="8 9">
    <name type="scientific">Neiella marina</name>
    <dbReference type="NCBI Taxonomy" id="508461"/>
    <lineage>
        <taxon>Bacteria</taxon>
        <taxon>Pseudomonadati</taxon>
        <taxon>Pseudomonadota</taxon>
        <taxon>Gammaproteobacteria</taxon>
        <taxon>Alteromonadales</taxon>
        <taxon>Echinimonadaceae</taxon>
        <taxon>Neiella</taxon>
    </lineage>
</organism>
<feature type="transmembrane region" description="Helical" evidence="7">
    <location>
        <begin position="60"/>
        <end position="80"/>
    </location>
</feature>
<dbReference type="EMBL" id="BMDX01000004">
    <property type="protein sequence ID" value="GGA71140.1"/>
    <property type="molecule type" value="Genomic_DNA"/>
</dbReference>
<evidence type="ECO:0000313" key="9">
    <source>
        <dbReference type="Proteomes" id="UP000619743"/>
    </source>
</evidence>
<evidence type="ECO:0000256" key="6">
    <source>
        <dbReference type="ARBA" id="ARBA00023136"/>
    </source>
</evidence>
<comment type="caution">
    <text evidence="8">The sequence shown here is derived from an EMBL/GenBank/DDBJ whole genome shotgun (WGS) entry which is preliminary data.</text>
</comment>
<keyword evidence="9" id="KW-1185">Reference proteome</keyword>
<comment type="similarity">
    <text evidence="1 7">Belongs to the Lgt family.</text>
</comment>
<dbReference type="HAMAP" id="MF_01147">
    <property type="entry name" value="Lgt"/>
    <property type="match status" value="1"/>
</dbReference>
<keyword evidence="6 7" id="KW-0472">Membrane</keyword>
<dbReference type="Pfam" id="PF01790">
    <property type="entry name" value="LGT"/>
    <property type="match status" value="1"/>
</dbReference>
<dbReference type="PANTHER" id="PTHR30589:SF0">
    <property type="entry name" value="PHOSPHATIDYLGLYCEROL--PROLIPOPROTEIN DIACYLGLYCERYL TRANSFERASE"/>
    <property type="match status" value="1"/>
</dbReference>
<comment type="pathway">
    <text evidence="7">Protein modification; lipoprotein biosynthesis (diacylglyceryl transfer).</text>
</comment>
<feature type="transmembrane region" description="Helical" evidence="7">
    <location>
        <begin position="124"/>
        <end position="144"/>
    </location>
</feature>